<dbReference type="PANTHER" id="PTHR33941:SF11">
    <property type="entry name" value="BACTERIAL MICROCOMPARTMENT SHELL PROTEIN PDUJ"/>
    <property type="match status" value="1"/>
</dbReference>
<dbReference type="SUPFAM" id="SSF143414">
    <property type="entry name" value="CcmK-like"/>
    <property type="match status" value="2"/>
</dbReference>
<keyword evidence="6" id="KW-1185">Reference proteome</keyword>
<organism evidence="5 6">
    <name type="scientific">Youxingia wuxianensis</name>
    <dbReference type="NCBI Taxonomy" id="2763678"/>
    <lineage>
        <taxon>Bacteria</taxon>
        <taxon>Bacillati</taxon>
        <taxon>Bacillota</taxon>
        <taxon>Clostridia</taxon>
        <taxon>Eubacteriales</taxon>
        <taxon>Oscillospiraceae</taxon>
        <taxon>Youxingia</taxon>
    </lineage>
</organism>
<dbReference type="PROSITE" id="PS51930">
    <property type="entry name" value="BMC_2"/>
    <property type="match status" value="2"/>
</dbReference>
<dbReference type="PANTHER" id="PTHR33941">
    <property type="entry name" value="PROPANEDIOL UTILIZATION PROTEIN PDUA"/>
    <property type="match status" value="1"/>
</dbReference>
<evidence type="ECO:0000259" key="4">
    <source>
        <dbReference type="PROSITE" id="PS51930"/>
    </source>
</evidence>
<dbReference type="InterPro" id="IPR037233">
    <property type="entry name" value="CcmK-like_sf"/>
</dbReference>
<dbReference type="CDD" id="cd07053">
    <property type="entry name" value="BMC_PduT_repeat1"/>
    <property type="match status" value="1"/>
</dbReference>
<comment type="caution">
    <text evidence="5">The sequence shown here is derived from an EMBL/GenBank/DDBJ whole genome shotgun (WGS) entry which is preliminary data.</text>
</comment>
<evidence type="ECO:0000256" key="1">
    <source>
        <dbReference type="ARBA" id="ARBA00024322"/>
    </source>
</evidence>
<evidence type="ECO:0000256" key="3">
    <source>
        <dbReference type="PROSITE-ProRule" id="PRU01278"/>
    </source>
</evidence>
<proteinExistence type="inferred from homology"/>
<comment type="similarity">
    <text evidence="3">Belongs to the bacterial microcompartments protein family.</text>
</comment>
<protein>
    <submittedName>
        <fullName evidence="5">BMC domain-containing protein</fullName>
    </submittedName>
</protein>
<dbReference type="Pfam" id="PF00936">
    <property type="entry name" value="BMC"/>
    <property type="match status" value="2"/>
</dbReference>
<sequence>MITIGFLELNSIAKGIEAADAMLKTAQVRLVTAKPSCPGKYHILISGEVAAVQSSLDAGETIGQANVVDKLIIPRVHPQVIEAINMTTLPQQVNAVGVLEFFSVTASIQGADAAVKAADVTLLEVRLGTGIGGKSYVIMTGEVAAVQASVDAGAKQGEENGMLVSKVVIPSPHMEIFQTLY</sequence>
<dbReference type="EMBL" id="JACRTD010000004">
    <property type="protein sequence ID" value="MBC8585234.1"/>
    <property type="molecule type" value="Genomic_DNA"/>
</dbReference>
<evidence type="ECO:0000313" key="6">
    <source>
        <dbReference type="Proteomes" id="UP000623678"/>
    </source>
</evidence>
<dbReference type="AlphaFoldDB" id="A0A926ERW9"/>
<dbReference type="InterPro" id="IPR011238">
    <property type="entry name" value="Micro_shell_prot_PduT"/>
</dbReference>
<accession>A0A926ERW9</accession>
<gene>
    <name evidence="5" type="ORF">H8705_06520</name>
</gene>
<comment type="subcellular location">
    <subcellularLocation>
        <location evidence="1">Bacterial microcompartment</location>
    </subcellularLocation>
</comment>
<dbReference type="InterPro" id="IPR050575">
    <property type="entry name" value="BMC_shell"/>
</dbReference>
<evidence type="ECO:0000256" key="2">
    <source>
        <dbReference type="ARBA" id="ARBA00024446"/>
    </source>
</evidence>
<dbReference type="PIRSF" id="PIRSF034834">
    <property type="entry name" value="PduT"/>
    <property type="match status" value="1"/>
</dbReference>
<dbReference type="SMART" id="SM00877">
    <property type="entry name" value="BMC"/>
    <property type="match status" value="2"/>
</dbReference>
<dbReference type="Proteomes" id="UP000623678">
    <property type="component" value="Unassembled WGS sequence"/>
</dbReference>
<feature type="domain" description="BMC" evidence="4">
    <location>
        <begin position="3"/>
        <end position="85"/>
    </location>
</feature>
<dbReference type="InterPro" id="IPR000249">
    <property type="entry name" value="BMC_dom"/>
</dbReference>
<dbReference type="Gene3D" id="3.30.70.1710">
    <property type="match status" value="2"/>
</dbReference>
<keyword evidence="2" id="KW-1283">Bacterial microcompartment</keyword>
<dbReference type="InterPro" id="IPR044872">
    <property type="entry name" value="CcmK/CsoS1_BMC"/>
</dbReference>
<evidence type="ECO:0000313" key="5">
    <source>
        <dbReference type="EMBL" id="MBC8585234.1"/>
    </source>
</evidence>
<dbReference type="CDD" id="cd07054">
    <property type="entry name" value="BMC_PduT_repeat2"/>
    <property type="match status" value="1"/>
</dbReference>
<dbReference type="GO" id="GO:0031469">
    <property type="term" value="C:bacterial microcompartment"/>
    <property type="evidence" value="ECO:0007669"/>
    <property type="project" value="UniProtKB-SubCell"/>
</dbReference>
<reference evidence="5" key="1">
    <citation type="submission" date="2020-08" db="EMBL/GenBank/DDBJ databases">
        <title>Genome public.</title>
        <authorList>
            <person name="Liu C."/>
            <person name="Sun Q."/>
        </authorList>
    </citation>
    <scope>NUCLEOTIDE SEQUENCE</scope>
    <source>
        <strain evidence="5">NSJ-64</strain>
    </source>
</reference>
<dbReference type="RefSeq" id="WP_262395018.1">
    <property type="nucleotide sequence ID" value="NZ_JACRTD010000004.1"/>
</dbReference>
<name>A0A926ERW9_9FIRM</name>
<feature type="domain" description="BMC" evidence="4">
    <location>
        <begin position="95"/>
        <end position="181"/>
    </location>
</feature>